<dbReference type="GO" id="GO:0016301">
    <property type="term" value="F:kinase activity"/>
    <property type="evidence" value="ECO:0007669"/>
    <property type="project" value="UniProtKB-KW"/>
</dbReference>
<proteinExistence type="predicted"/>
<evidence type="ECO:0000313" key="1">
    <source>
        <dbReference type="EMBL" id="TYK08632.1"/>
    </source>
</evidence>
<keyword evidence="1" id="KW-0675">Receptor</keyword>
<organism evidence="1 2">
    <name type="scientific">Cucumis melo var. makuwa</name>
    <name type="common">Oriental melon</name>
    <dbReference type="NCBI Taxonomy" id="1194695"/>
    <lineage>
        <taxon>Eukaryota</taxon>
        <taxon>Viridiplantae</taxon>
        <taxon>Streptophyta</taxon>
        <taxon>Embryophyta</taxon>
        <taxon>Tracheophyta</taxon>
        <taxon>Spermatophyta</taxon>
        <taxon>Magnoliopsida</taxon>
        <taxon>eudicotyledons</taxon>
        <taxon>Gunneridae</taxon>
        <taxon>Pentapetalae</taxon>
        <taxon>rosids</taxon>
        <taxon>fabids</taxon>
        <taxon>Cucurbitales</taxon>
        <taxon>Cucurbitaceae</taxon>
        <taxon>Benincaseae</taxon>
        <taxon>Cucumis</taxon>
    </lineage>
</organism>
<dbReference type="AlphaFoldDB" id="A0A5D3CBF6"/>
<gene>
    <name evidence="1" type="ORF">E5676_scaffold3734G00670</name>
</gene>
<evidence type="ECO:0000313" key="2">
    <source>
        <dbReference type="Proteomes" id="UP000321947"/>
    </source>
</evidence>
<keyword evidence="1" id="KW-0808">Transferase</keyword>
<dbReference type="Proteomes" id="UP000321947">
    <property type="component" value="Unassembled WGS sequence"/>
</dbReference>
<dbReference type="EMBL" id="SSTD01012547">
    <property type="protein sequence ID" value="TYK08632.1"/>
    <property type="molecule type" value="Genomic_DNA"/>
</dbReference>
<protein>
    <submittedName>
        <fullName evidence="1">Cysteine-rich RLK (RECEPTOR-like protein kinase) 8</fullName>
    </submittedName>
</protein>
<reference evidence="1 2" key="1">
    <citation type="submission" date="2019-08" db="EMBL/GenBank/DDBJ databases">
        <title>Draft genome sequences of two oriental melons (Cucumis melo L. var makuwa).</title>
        <authorList>
            <person name="Kwon S.-Y."/>
        </authorList>
    </citation>
    <scope>NUCLEOTIDE SEQUENCE [LARGE SCALE GENOMIC DNA]</scope>
    <source>
        <strain evidence="2">cv. Chang Bougi</strain>
        <tissue evidence="1">Leaf</tissue>
    </source>
</reference>
<keyword evidence="1" id="KW-0418">Kinase</keyword>
<comment type="caution">
    <text evidence="1">The sequence shown here is derived from an EMBL/GenBank/DDBJ whole genome shotgun (WGS) entry which is preliminary data.</text>
</comment>
<accession>A0A5D3CBF6</accession>
<sequence length="64" mass="7184">MMPNQQLVNEGELCKDPKGYRRLVGKLNYSTVTRPDIAYSVDVDGRLTSGYCVFVGKLGIMEEK</sequence>
<name>A0A5D3CBF6_CUCMM</name>